<dbReference type="PROSITE" id="PS50935">
    <property type="entry name" value="SSB"/>
    <property type="match status" value="1"/>
</dbReference>
<dbReference type="HAMAP" id="MF_00984">
    <property type="entry name" value="SSB"/>
    <property type="match status" value="1"/>
</dbReference>
<dbReference type="PIRSF" id="PIRSF002070">
    <property type="entry name" value="SSB"/>
    <property type="match status" value="1"/>
</dbReference>
<comment type="caution">
    <text evidence="2">Lacks conserved residue(s) required for the propagation of feature annotation.</text>
</comment>
<dbReference type="EMBL" id="RWIS01000002">
    <property type="protein sequence ID" value="RSK36289.1"/>
    <property type="molecule type" value="Genomic_DNA"/>
</dbReference>
<evidence type="ECO:0000256" key="2">
    <source>
        <dbReference type="HAMAP-Rule" id="MF_00984"/>
    </source>
</evidence>
<dbReference type="GO" id="GO:0003697">
    <property type="term" value="F:single-stranded DNA binding"/>
    <property type="evidence" value="ECO:0007669"/>
    <property type="project" value="UniProtKB-UniRule"/>
</dbReference>
<evidence type="ECO:0000313" key="5">
    <source>
        <dbReference type="Proteomes" id="UP000280066"/>
    </source>
</evidence>
<dbReference type="CDD" id="cd04496">
    <property type="entry name" value="SSB_OBF"/>
    <property type="match status" value="1"/>
</dbReference>
<organism evidence="4 5">
    <name type="scientific">Hymenobacter metallilatus</name>
    <dbReference type="NCBI Taxonomy" id="2493666"/>
    <lineage>
        <taxon>Bacteria</taxon>
        <taxon>Pseudomonadati</taxon>
        <taxon>Bacteroidota</taxon>
        <taxon>Cytophagia</taxon>
        <taxon>Cytophagales</taxon>
        <taxon>Hymenobacteraceae</taxon>
        <taxon>Hymenobacter</taxon>
    </lineage>
</organism>
<dbReference type="GO" id="GO:0009295">
    <property type="term" value="C:nucleoid"/>
    <property type="evidence" value="ECO:0007669"/>
    <property type="project" value="TreeGrafter"/>
</dbReference>
<reference evidence="4 5" key="1">
    <citation type="submission" date="2018-12" db="EMBL/GenBank/DDBJ databases">
        <authorList>
            <person name="Feng G."/>
            <person name="Zhu H."/>
        </authorList>
    </citation>
    <scope>NUCLEOTIDE SEQUENCE [LARGE SCALE GENOMIC DNA]</scope>
    <source>
        <strain evidence="4 5">9PBR-2</strain>
    </source>
</reference>
<proteinExistence type="inferred from homology"/>
<dbReference type="InterPro" id="IPR011344">
    <property type="entry name" value="ssDNA-bd"/>
</dbReference>
<comment type="subunit">
    <text evidence="2">Homotetramer.</text>
</comment>
<evidence type="ECO:0000256" key="3">
    <source>
        <dbReference type="PIRNR" id="PIRNR002070"/>
    </source>
</evidence>
<accession>A0A3R9M467</accession>
<dbReference type="InterPro" id="IPR000424">
    <property type="entry name" value="Primosome_PriB/ssb"/>
</dbReference>
<dbReference type="NCBIfam" id="TIGR00621">
    <property type="entry name" value="ssb"/>
    <property type="match status" value="1"/>
</dbReference>
<dbReference type="AlphaFoldDB" id="A0A3R9M467"/>
<protein>
    <recommendedName>
        <fullName evidence="2 3">Single-stranded DNA-binding protein</fullName>
        <shortName evidence="2">SSB</shortName>
    </recommendedName>
</protein>
<dbReference type="Pfam" id="PF00436">
    <property type="entry name" value="SSB"/>
    <property type="match status" value="1"/>
</dbReference>
<gene>
    <name evidence="4" type="primary">ssb</name>
    <name evidence="4" type="ORF">EI290_05255</name>
</gene>
<dbReference type="PANTHER" id="PTHR10302:SF0">
    <property type="entry name" value="SINGLE-STRANDED DNA-BINDING PROTEIN, MITOCHONDRIAL"/>
    <property type="match status" value="1"/>
</dbReference>
<dbReference type="Gene3D" id="2.40.50.140">
    <property type="entry name" value="Nucleic acid-binding proteins"/>
    <property type="match status" value="1"/>
</dbReference>
<dbReference type="InterPro" id="IPR012340">
    <property type="entry name" value="NA-bd_OB-fold"/>
</dbReference>
<dbReference type="OrthoDB" id="9809878at2"/>
<name>A0A3R9M467_9BACT</name>
<dbReference type="GO" id="GO:0006260">
    <property type="term" value="P:DNA replication"/>
    <property type="evidence" value="ECO:0007669"/>
    <property type="project" value="InterPro"/>
</dbReference>
<dbReference type="SUPFAM" id="SSF50249">
    <property type="entry name" value="Nucleic acid-binding proteins"/>
    <property type="match status" value="1"/>
</dbReference>
<sequence length="120" mass="13273">MRGINKVTLIGNLGKDPEINILDGNVAVAKFSLATSETYRDKAGQAHTSTDWHSVVLWRGLAELAQAYLRKGSLVYLEGKLKTRHYDDAAGQRHYVTEIIGEQLLMLDKKPGEQLSPLAP</sequence>
<evidence type="ECO:0000256" key="1">
    <source>
        <dbReference type="ARBA" id="ARBA00023125"/>
    </source>
</evidence>
<dbReference type="Proteomes" id="UP000280066">
    <property type="component" value="Unassembled WGS sequence"/>
</dbReference>
<comment type="caution">
    <text evidence="4">The sequence shown here is derived from an EMBL/GenBank/DDBJ whole genome shotgun (WGS) entry which is preliminary data.</text>
</comment>
<keyword evidence="5" id="KW-1185">Reference proteome</keyword>
<dbReference type="RefSeq" id="WP_125427450.1">
    <property type="nucleotide sequence ID" value="NZ_RWIS01000002.1"/>
</dbReference>
<evidence type="ECO:0000313" key="4">
    <source>
        <dbReference type="EMBL" id="RSK36289.1"/>
    </source>
</evidence>
<dbReference type="PANTHER" id="PTHR10302">
    <property type="entry name" value="SINGLE-STRANDED DNA-BINDING PROTEIN"/>
    <property type="match status" value="1"/>
</dbReference>
<keyword evidence="1 2" id="KW-0238">DNA-binding</keyword>